<accession>A0ABP8TFT0</accession>
<keyword evidence="2" id="KW-1185">Reference proteome</keyword>
<proteinExistence type="predicted"/>
<sequence length="421" mass="45788">MPTHELTADEARRIQLYAQGLIGRVAPAPTQDLRGDPDARRALGALRHLGAVQLDTISVLARSHELVAYARLGAVGRASVERAYWGGTAAFEYWSHAACVLPIEDWPLYAFRRRAYRRRGRHWHRTPEEVCADVLARLRAEGPLTVTGLGGAKKGGEWFDRTDEKIAAEFLLATGDVVCTRRVGWRRVYDLPERAVPAELRARDLDDAECVTTLVRRAARALGVATRADLADYVRVRGEDVDAVVEAAGLVPVTVAGWTNGNGAGRSTAWAHPEALDAPPRGRHHTTLLSPFDSLVWDRKRTQRVFGFDHRLEAYVPRAKRVHGYFTMPLLAGGRLIGRADPAREGSTLVVRKASLEPGAVSTPTRAESAVARLADALVAAAAWVGCDAVRVERLDPPELASLLSAALQETGLGPSPAARS</sequence>
<name>A0ABP8TFT0_9ACTN</name>
<dbReference type="Proteomes" id="UP001500212">
    <property type="component" value="Unassembled WGS sequence"/>
</dbReference>
<dbReference type="RefSeq" id="WP_345353442.1">
    <property type="nucleotide sequence ID" value="NZ_BAABHJ010000005.1"/>
</dbReference>
<dbReference type="PANTHER" id="PTHR30528">
    <property type="entry name" value="CYTOPLASMIC PROTEIN"/>
    <property type="match status" value="1"/>
</dbReference>
<dbReference type="Pfam" id="PF06224">
    <property type="entry name" value="AlkZ-like"/>
    <property type="match status" value="1"/>
</dbReference>
<protein>
    <submittedName>
        <fullName evidence="1">Crosslink repair DNA glycosylase YcaQ family protein</fullName>
    </submittedName>
</protein>
<dbReference type="EMBL" id="BAABHJ010000005">
    <property type="protein sequence ID" value="GAA4607130.1"/>
    <property type="molecule type" value="Genomic_DNA"/>
</dbReference>
<evidence type="ECO:0000313" key="2">
    <source>
        <dbReference type="Proteomes" id="UP001500212"/>
    </source>
</evidence>
<comment type="caution">
    <text evidence="1">The sequence shown here is derived from an EMBL/GenBank/DDBJ whole genome shotgun (WGS) entry which is preliminary data.</text>
</comment>
<organism evidence="1 2">
    <name type="scientific">Actinoallomurus liliacearum</name>
    <dbReference type="NCBI Taxonomy" id="1080073"/>
    <lineage>
        <taxon>Bacteria</taxon>
        <taxon>Bacillati</taxon>
        <taxon>Actinomycetota</taxon>
        <taxon>Actinomycetes</taxon>
        <taxon>Streptosporangiales</taxon>
        <taxon>Thermomonosporaceae</taxon>
        <taxon>Actinoallomurus</taxon>
    </lineage>
</organism>
<evidence type="ECO:0000313" key="1">
    <source>
        <dbReference type="EMBL" id="GAA4607130.1"/>
    </source>
</evidence>
<dbReference type="PANTHER" id="PTHR30528:SF0">
    <property type="entry name" value="CYTOPLASMIC PROTEIN"/>
    <property type="match status" value="1"/>
</dbReference>
<dbReference type="InterPro" id="IPR009351">
    <property type="entry name" value="AlkZ-like"/>
</dbReference>
<gene>
    <name evidence="1" type="ORF">GCM10023195_26730</name>
</gene>
<reference evidence="2" key="1">
    <citation type="journal article" date="2019" name="Int. J. Syst. Evol. Microbiol.">
        <title>The Global Catalogue of Microorganisms (GCM) 10K type strain sequencing project: providing services to taxonomists for standard genome sequencing and annotation.</title>
        <authorList>
            <consortium name="The Broad Institute Genomics Platform"/>
            <consortium name="The Broad Institute Genome Sequencing Center for Infectious Disease"/>
            <person name="Wu L."/>
            <person name="Ma J."/>
        </authorList>
    </citation>
    <scope>NUCLEOTIDE SEQUENCE [LARGE SCALE GENOMIC DNA]</scope>
    <source>
        <strain evidence="2">JCM 17938</strain>
    </source>
</reference>